<dbReference type="Pfam" id="PF02687">
    <property type="entry name" value="FtsX"/>
    <property type="match status" value="1"/>
</dbReference>
<sequence>MKIALNELKFYKFKYLLITFIVVLLASMVLFISGLAKGLARENVSLIDQFKSEQFVIQKDADNQIQRSNISPDKQTEIEKIVKTAPFKASMATAQYKDGNSDLLFGSMPKNEQPSLKSGEYPQNNHEVALNSKLEGEGLNIGDTIKIKGKDQEFKITGFFNHAMYAHTDFALVTEKGLDQVTDNHTPTSMYFLKGLSDKQIQDLKDIKDVKVVTQKDLTDGIPSYQAEQAPLTMMIVSLFVITAIVLTAFFYVMTIQKTSEIGILKAIGIKTGHLLESLLFQILFVTLLGVGFALGIITALSLIMPVTMPFHLTSNLMLIMVVVFIAVAIIGALLSLVRVLKVDPIEAIGGGN</sequence>
<evidence type="ECO:0000256" key="11">
    <source>
        <dbReference type="SAM" id="Phobius"/>
    </source>
</evidence>
<dbReference type="InterPro" id="IPR003838">
    <property type="entry name" value="ABC3_permease_C"/>
</dbReference>
<dbReference type="GeneID" id="57692426"/>
<organism evidence="13 14">
    <name type="scientific">Staphylococcus agnetis</name>
    <dbReference type="NCBI Taxonomy" id="985762"/>
    <lineage>
        <taxon>Bacteria</taxon>
        <taxon>Bacillati</taxon>
        <taxon>Bacillota</taxon>
        <taxon>Bacilli</taxon>
        <taxon>Bacillales</taxon>
        <taxon>Staphylococcaceae</taxon>
        <taxon>Staphylococcus</taxon>
    </lineage>
</organism>
<dbReference type="PANTHER" id="PTHR43738:SF1">
    <property type="entry name" value="HEMIN TRANSPORT SYSTEM PERMEASE PROTEIN HRTB-RELATED"/>
    <property type="match status" value="1"/>
</dbReference>
<keyword evidence="8 11" id="KW-1133">Transmembrane helix</keyword>
<keyword evidence="9 11" id="KW-0472">Membrane</keyword>
<reference evidence="13" key="1">
    <citation type="submission" date="2019-11" db="EMBL/GenBank/DDBJ databases">
        <title>Whole genome comparisons of Staphylococcus agnetis isolates from cattle and chickens.</title>
        <authorList>
            <person name="Rhoads D."/>
            <person name="Shwani A."/>
            <person name="Adkins P."/>
            <person name="Calcutt M."/>
            <person name="Middleton J."/>
        </authorList>
    </citation>
    <scope>NUCLEOTIDE SEQUENCE</scope>
    <source>
        <strain evidence="13">1387</strain>
    </source>
</reference>
<dbReference type="InterPro" id="IPR051125">
    <property type="entry name" value="ABC-4/HrtB_transporter"/>
</dbReference>
<evidence type="ECO:0000256" key="10">
    <source>
        <dbReference type="ARBA" id="ARBA00024973"/>
    </source>
</evidence>
<name>A0A2T4MI31_9STAP</name>
<evidence type="ECO:0000256" key="9">
    <source>
        <dbReference type="ARBA" id="ARBA00023136"/>
    </source>
</evidence>
<evidence type="ECO:0000256" key="4">
    <source>
        <dbReference type="ARBA" id="ARBA00016962"/>
    </source>
</evidence>
<evidence type="ECO:0000256" key="5">
    <source>
        <dbReference type="ARBA" id="ARBA00022448"/>
    </source>
</evidence>
<feature type="transmembrane region" description="Helical" evidence="11">
    <location>
        <begin position="317"/>
        <end position="338"/>
    </location>
</feature>
<dbReference type="RefSeq" id="WP_107368245.1">
    <property type="nucleotide sequence ID" value="NZ_CP031266.1"/>
</dbReference>
<dbReference type="EMBL" id="WMFL01000079">
    <property type="protein sequence ID" value="NJI02669.1"/>
    <property type="molecule type" value="Genomic_DNA"/>
</dbReference>
<comment type="caution">
    <text evidence="13">The sequence shown here is derived from an EMBL/GenBank/DDBJ whole genome shotgun (WGS) entry which is preliminary data.</text>
</comment>
<evidence type="ECO:0000256" key="2">
    <source>
        <dbReference type="ARBA" id="ARBA00008697"/>
    </source>
</evidence>
<keyword evidence="7 11" id="KW-0812">Transmembrane</keyword>
<evidence type="ECO:0000256" key="6">
    <source>
        <dbReference type="ARBA" id="ARBA00022475"/>
    </source>
</evidence>
<accession>A0A2T4MI31</accession>
<keyword evidence="5" id="KW-0813">Transport</keyword>
<comment type="similarity">
    <text evidence="2">Belongs to the ABC-4 integral membrane protein family. HrtB subfamily.</text>
</comment>
<comment type="function">
    <text evidence="10">Part of the ABC transporter complex hrt involved in hemin import. Responsible for the translocation of the substrate across the membrane.</text>
</comment>
<comment type="subunit">
    <text evidence="3">The complex is composed of two ATP-binding proteins (HrtA), two transmembrane proteins (HrtB) and a solute-binding protein.</text>
</comment>
<evidence type="ECO:0000256" key="3">
    <source>
        <dbReference type="ARBA" id="ARBA00011131"/>
    </source>
</evidence>
<dbReference type="AlphaFoldDB" id="A0A2T4MI31"/>
<feature type="transmembrane region" description="Helical" evidence="11">
    <location>
        <begin position="15"/>
        <end position="36"/>
    </location>
</feature>
<feature type="domain" description="ABC3 transporter permease C-terminal" evidence="12">
    <location>
        <begin position="234"/>
        <end position="345"/>
    </location>
</feature>
<proteinExistence type="inferred from homology"/>
<gene>
    <name evidence="13" type="ORF">GLV84_07505</name>
</gene>
<dbReference type="Proteomes" id="UP000646308">
    <property type="component" value="Unassembled WGS sequence"/>
</dbReference>
<evidence type="ECO:0000256" key="1">
    <source>
        <dbReference type="ARBA" id="ARBA00004651"/>
    </source>
</evidence>
<keyword evidence="6" id="KW-1003">Cell membrane</keyword>
<dbReference type="GO" id="GO:0005886">
    <property type="term" value="C:plasma membrane"/>
    <property type="evidence" value="ECO:0007669"/>
    <property type="project" value="UniProtKB-SubCell"/>
</dbReference>
<evidence type="ECO:0000256" key="7">
    <source>
        <dbReference type="ARBA" id="ARBA00022692"/>
    </source>
</evidence>
<dbReference type="PANTHER" id="PTHR43738">
    <property type="entry name" value="ABC TRANSPORTER, MEMBRANE PROTEIN"/>
    <property type="match status" value="1"/>
</dbReference>
<evidence type="ECO:0000256" key="8">
    <source>
        <dbReference type="ARBA" id="ARBA00022989"/>
    </source>
</evidence>
<feature type="transmembrane region" description="Helical" evidence="11">
    <location>
        <begin position="232"/>
        <end position="254"/>
    </location>
</feature>
<evidence type="ECO:0000259" key="12">
    <source>
        <dbReference type="Pfam" id="PF02687"/>
    </source>
</evidence>
<comment type="subcellular location">
    <subcellularLocation>
        <location evidence="1">Cell membrane</location>
        <topology evidence="1">Multi-pass membrane protein</topology>
    </subcellularLocation>
</comment>
<protein>
    <recommendedName>
        <fullName evidence="4">Putative hemin transport system permease protein HrtB</fullName>
    </recommendedName>
</protein>
<evidence type="ECO:0000313" key="13">
    <source>
        <dbReference type="EMBL" id="NJI02669.1"/>
    </source>
</evidence>
<evidence type="ECO:0000313" key="14">
    <source>
        <dbReference type="Proteomes" id="UP000646308"/>
    </source>
</evidence>
<feature type="transmembrane region" description="Helical" evidence="11">
    <location>
        <begin position="275"/>
        <end position="305"/>
    </location>
</feature>